<dbReference type="PATRIC" id="fig|1423715.3.peg.3"/>
<reference evidence="1 2" key="1">
    <citation type="journal article" date="2015" name="Genome Announc.">
        <title>Expanding the biotechnology potential of lactobacilli through comparative genomics of 213 strains and associated genera.</title>
        <authorList>
            <person name="Sun Z."/>
            <person name="Harris H.M."/>
            <person name="McCann A."/>
            <person name="Guo C."/>
            <person name="Argimon S."/>
            <person name="Zhang W."/>
            <person name="Yang X."/>
            <person name="Jeffery I.B."/>
            <person name="Cooney J.C."/>
            <person name="Kagawa T.F."/>
            <person name="Liu W."/>
            <person name="Song Y."/>
            <person name="Salvetti E."/>
            <person name="Wrobel A."/>
            <person name="Rasinkangas P."/>
            <person name="Parkhill J."/>
            <person name="Rea M.C."/>
            <person name="O'Sullivan O."/>
            <person name="Ritari J."/>
            <person name="Douillard F.P."/>
            <person name="Paul Ross R."/>
            <person name="Yang R."/>
            <person name="Briner A.E."/>
            <person name="Felis G.E."/>
            <person name="de Vos W.M."/>
            <person name="Barrangou R."/>
            <person name="Klaenhammer T.R."/>
            <person name="Caufield P.W."/>
            <person name="Cui Y."/>
            <person name="Zhang H."/>
            <person name="O'Toole P.W."/>
        </authorList>
    </citation>
    <scope>NUCLEOTIDE SEQUENCE [LARGE SCALE GENOMIC DNA]</scope>
    <source>
        <strain evidence="1 2">DSM 19394</strain>
    </source>
</reference>
<keyword evidence="2" id="KW-1185">Reference proteome</keyword>
<dbReference type="Proteomes" id="UP000051955">
    <property type="component" value="Unassembled WGS sequence"/>
</dbReference>
<dbReference type="AlphaFoldDB" id="A0A0R1LR05"/>
<comment type="caution">
    <text evidence="1">The sequence shown here is derived from an EMBL/GenBank/DDBJ whole genome shotgun (WGS) entry which is preliminary data.</text>
</comment>
<dbReference type="STRING" id="1423715.FD25_GL000003"/>
<evidence type="ECO:0000313" key="1">
    <source>
        <dbReference type="EMBL" id="KRK95588.1"/>
    </source>
</evidence>
<dbReference type="EMBL" id="AZDV01000006">
    <property type="protein sequence ID" value="KRK95588.1"/>
    <property type="molecule type" value="Genomic_DNA"/>
</dbReference>
<organism evidence="1 2">
    <name type="scientific">Levilactobacillus acidifarinae DSM 19394 = JCM 15949</name>
    <dbReference type="NCBI Taxonomy" id="1423715"/>
    <lineage>
        <taxon>Bacteria</taxon>
        <taxon>Bacillati</taxon>
        <taxon>Bacillota</taxon>
        <taxon>Bacilli</taxon>
        <taxon>Lactobacillales</taxon>
        <taxon>Lactobacillaceae</taxon>
        <taxon>Levilactobacillus</taxon>
    </lineage>
</organism>
<evidence type="ECO:0000313" key="2">
    <source>
        <dbReference type="Proteomes" id="UP000051955"/>
    </source>
</evidence>
<protein>
    <submittedName>
        <fullName evidence="1">Uncharacterized protein</fullName>
    </submittedName>
</protein>
<accession>A0A0R1LR05</accession>
<name>A0A0R1LR05_9LACO</name>
<sequence>MTYVQRKPVNFHYFLRQKRPGLADHQRLYQNVVATVLPVTPTFYFSPIRNGG</sequence>
<proteinExistence type="predicted"/>
<gene>
    <name evidence="1" type="ORF">FD25_GL000003</name>
</gene>